<dbReference type="SUPFAM" id="SSF52266">
    <property type="entry name" value="SGNH hydrolase"/>
    <property type="match status" value="1"/>
</dbReference>
<evidence type="ECO:0000256" key="2">
    <source>
        <dbReference type="SAM" id="SignalP"/>
    </source>
</evidence>
<comment type="caution">
    <text evidence="4">The sequence shown here is derived from an EMBL/GenBank/DDBJ whole genome shotgun (WGS) entry which is preliminary data.</text>
</comment>
<dbReference type="SMART" id="SM00869">
    <property type="entry name" value="Autotransporter"/>
    <property type="match status" value="1"/>
</dbReference>
<proteinExistence type="predicted"/>
<evidence type="ECO:0000256" key="1">
    <source>
        <dbReference type="ARBA" id="ARBA00022801"/>
    </source>
</evidence>
<dbReference type="CDD" id="cd01846">
    <property type="entry name" value="fatty_acyltransferase_like"/>
    <property type="match status" value="1"/>
</dbReference>
<dbReference type="SUPFAM" id="SSF103515">
    <property type="entry name" value="Autotransporter"/>
    <property type="match status" value="1"/>
</dbReference>
<dbReference type="InterPro" id="IPR051058">
    <property type="entry name" value="GDSL_Est/Lipase"/>
</dbReference>
<dbReference type="PANTHER" id="PTHR45648">
    <property type="entry name" value="GDSL LIPASE/ACYLHYDROLASE FAMILY PROTEIN (AFU_ORTHOLOGUE AFUA_4G14700)"/>
    <property type="match status" value="1"/>
</dbReference>
<organism evidence="4 5">
    <name type="scientific">Sphingomonas arvum</name>
    <dbReference type="NCBI Taxonomy" id="2992113"/>
    <lineage>
        <taxon>Bacteria</taxon>
        <taxon>Pseudomonadati</taxon>
        <taxon>Pseudomonadota</taxon>
        <taxon>Alphaproteobacteria</taxon>
        <taxon>Sphingomonadales</taxon>
        <taxon>Sphingomonadaceae</taxon>
        <taxon>Sphingomonas</taxon>
    </lineage>
</organism>
<evidence type="ECO:0000313" key="5">
    <source>
        <dbReference type="Proteomes" id="UP001526246"/>
    </source>
</evidence>
<evidence type="ECO:0000259" key="3">
    <source>
        <dbReference type="PROSITE" id="PS51208"/>
    </source>
</evidence>
<keyword evidence="2" id="KW-0732">Signal</keyword>
<name>A0ABT3JG92_9SPHN</name>
<dbReference type="InterPro" id="IPR005546">
    <property type="entry name" value="Autotransporte_beta"/>
</dbReference>
<feature type="chain" id="PRO_5046979805" evidence="2">
    <location>
        <begin position="27"/>
        <end position="606"/>
    </location>
</feature>
<protein>
    <submittedName>
        <fullName evidence="4">Autotransporter domain-containing protein</fullName>
    </submittedName>
</protein>
<dbReference type="Pfam" id="PF03797">
    <property type="entry name" value="Autotransporter"/>
    <property type="match status" value="1"/>
</dbReference>
<dbReference type="PROSITE" id="PS51208">
    <property type="entry name" value="AUTOTRANSPORTER"/>
    <property type="match status" value="1"/>
</dbReference>
<keyword evidence="5" id="KW-1185">Reference proteome</keyword>
<dbReference type="Gene3D" id="2.40.128.130">
    <property type="entry name" value="Autotransporter beta-domain"/>
    <property type="match status" value="1"/>
</dbReference>
<dbReference type="Gene3D" id="3.40.50.1110">
    <property type="entry name" value="SGNH hydrolase"/>
    <property type="match status" value="1"/>
</dbReference>
<dbReference type="Proteomes" id="UP001526246">
    <property type="component" value="Unassembled WGS sequence"/>
</dbReference>
<feature type="domain" description="Autotransporter" evidence="3">
    <location>
        <begin position="329"/>
        <end position="606"/>
    </location>
</feature>
<dbReference type="InterPro" id="IPR036709">
    <property type="entry name" value="Autotransporte_beta_dom_sf"/>
</dbReference>
<feature type="signal peptide" evidence="2">
    <location>
        <begin position="1"/>
        <end position="26"/>
    </location>
</feature>
<evidence type="ECO:0000313" key="4">
    <source>
        <dbReference type="EMBL" id="MCW3798111.1"/>
    </source>
</evidence>
<dbReference type="Pfam" id="PF00657">
    <property type="entry name" value="Lipase_GDSL"/>
    <property type="match status" value="1"/>
</dbReference>
<reference evidence="4 5" key="1">
    <citation type="submission" date="2022-10" db="EMBL/GenBank/DDBJ databases">
        <title>Sphingomonas sp.</title>
        <authorList>
            <person name="Jin C."/>
        </authorList>
    </citation>
    <scope>NUCLEOTIDE SEQUENCE [LARGE SCALE GENOMIC DNA]</scope>
    <source>
        <strain evidence="4 5">BN140010</strain>
    </source>
</reference>
<keyword evidence="1" id="KW-0378">Hydrolase</keyword>
<gene>
    <name evidence="4" type="ORF">OMW55_09875</name>
</gene>
<sequence length="606" mass="62507">MTKFLRSALLGASLLGLATAATPASAQQVDRIVTFGDSYADDGNLFQLTGLNPLTFQNGIYPTGRFSGGTNYVDTLSTILGVPVENFAVGGATAVRGSGSAFDLQLQVDQFLNVGTQLPAFPNGAPSFDANDLVTVSIGGNDARYFQQGISNGRTVTDSINATTTQLNRLVGAGAQNFSVLAGNTALLPEIAGNTAAQQTRQAFSNTYNTAVQNLLAGYAANGAVVHYLDLTAVSNSIALDPAAYGLANGVACPATQANVISGCAGYLFYVDNLHLSSNGFAVVGRYVAAQLQGPLVLAAPSDLQLDTARQLGRTLEGRLDTGSPRDGETAQGLRVFAQGEAFSRDARATTRTNGFDIDGVGGTAGVELGFGGNGLIGLAGGYSHGRTKFHTNTADGKARTWQVGGYAGYAVGPAFVQGHLGYGRTKHEFDRTGVVLPVGGDVDGHHVVAGAKAGYLAPLSIFRAGPFVALDYARATIDAYTEEGDAALTLNVGKQRVKAVTGNLGIEARGDFGGRGVGLKPFVQASLEKEFSGDGRTIRFAQTASPVIVNSWALDDRSKKLYGRVAGGASAAILPGTSVDLQLGTTVGKDEGNETNAQVGVRVGF</sequence>
<dbReference type="InterPro" id="IPR036514">
    <property type="entry name" value="SGNH_hydro_sf"/>
</dbReference>
<accession>A0ABT3JG92</accession>
<dbReference type="RefSeq" id="WP_264882795.1">
    <property type="nucleotide sequence ID" value="NZ_JAPDOB010000002.1"/>
</dbReference>
<dbReference type="InterPro" id="IPR001087">
    <property type="entry name" value="GDSL"/>
</dbReference>
<dbReference type="EMBL" id="JAPDOB010000002">
    <property type="protein sequence ID" value="MCW3798111.1"/>
    <property type="molecule type" value="Genomic_DNA"/>
</dbReference>
<dbReference type="PANTHER" id="PTHR45648:SF22">
    <property type="entry name" value="GDSL LIPASE_ACYLHYDROLASE FAMILY PROTEIN (AFU_ORTHOLOGUE AFUA_4G14700)"/>
    <property type="match status" value="1"/>
</dbReference>